<comment type="caution">
    <text evidence="2">The sequence shown here is derived from an EMBL/GenBank/DDBJ whole genome shotgun (WGS) entry which is preliminary data.</text>
</comment>
<dbReference type="Pfam" id="PF13521">
    <property type="entry name" value="AAA_28"/>
    <property type="match status" value="1"/>
</dbReference>
<gene>
    <name evidence="2" type="ORF">DSL64_28535</name>
</gene>
<dbReference type="Gene3D" id="3.40.50.300">
    <property type="entry name" value="P-loop containing nucleotide triphosphate hydrolases"/>
    <property type="match status" value="1"/>
</dbReference>
<dbReference type="EMBL" id="QNUL01000050">
    <property type="protein sequence ID" value="REA55195.1"/>
    <property type="molecule type" value="Genomic_DNA"/>
</dbReference>
<dbReference type="InterPro" id="IPR027417">
    <property type="entry name" value="P-loop_NTPase"/>
</dbReference>
<protein>
    <submittedName>
        <fullName evidence="2">ATPase</fullName>
    </submittedName>
</protein>
<keyword evidence="3" id="KW-1185">Reference proteome</keyword>
<reference evidence="2 3" key="1">
    <citation type="submission" date="2018-07" db="EMBL/GenBank/DDBJ databases">
        <title>Dyadobacter roseus sp. nov., isolated from rose rhizosphere soil.</title>
        <authorList>
            <person name="Chen L."/>
        </authorList>
    </citation>
    <scope>NUCLEOTIDE SEQUENCE [LARGE SCALE GENOMIC DNA]</scope>
    <source>
        <strain evidence="2 3">RS19</strain>
    </source>
</reference>
<dbReference type="Proteomes" id="UP000256373">
    <property type="component" value="Unassembled WGS sequence"/>
</dbReference>
<evidence type="ECO:0000313" key="2">
    <source>
        <dbReference type="EMBL" id="REA55195.1"/>
    </source>
</evidence>
<sequence>MISKTHQDQYKNLYVITGGPGVGKTALLRALQQSGFNTVDEDARKIIQQQVATGGDGLPWNDKVLYARLMLQASIDTYQKTAALESEQPTFFDRGIIDTLCYIDMEQIQLPERLDKMISEYRYNAKVFILPPWKEIYQTDSERKQNWQEAEFTFHQMSKTYLKYGYELIHVPKISAELRAQFVLGHI</sequence>
<dbReference type="OrthoDB" id="5638848at2"/>
<dbReference type="InterPro" id="IPR038727">
    <property type="entry name" value="NadR/Ttd14_AAA_dom"/>
</dbReference>
<dbReference type="RefSeq" id="WP_115834384.1">
    <property type="nucleotide sequence ID" value="NZ_QNUL01000050.1"/>
</dbReference>
<dbReference type="AlphaFoldDB" id="A0A3D8Y283"/>
<name>A0A3D8Y283_9BACT</name>
<proteinExistence type="predicted"/>
<organism evidence="2 3">
    <name type="scientific">Dyadobacter luteus</name>
    <dbReference type="NCBI Taxonomy" id="2259619"/>
    <lineage>
        <taxon>Bacteria</taxon>
        <taxon>Pseudomonadati</taxon>
        <taxon>Bacteroidota</taxon>
        <taxon>Cytophagia</taxon>
        <taxon>Cytophagales</taxon>
        <taxon>Spirosomataceae</taxon>
        <taxon>Dyadobacter</taxon>
    </lineage>
</organism>
<accession>A0A3D8Y283</accession>
<evidence type="ECO:0000259" key="1">
    <source>
        <dbReference type="Pfam" id="PF13521"/>
    </source>
</evidence>
<dbReference type="SUPFAM" id="SSF52540">
    <property type="entry name" value="P-loop containing nucleoside triphosphate hydrolases"/>
    <property type="match status" value="1"/>
</dbReference>
<evidence type="ECO:0000313" key="3">
    <source>
        <dbReference type="Proteomes" id="UP000256373"/>
    </source>
</evidence>
<feature type="domain" description="NadR/Ttd14 AAA" evidence="1">
    <location>
        <begin position="14"/>
        <end position="178"/>
    </location>
</feature>